<reference evidence="2" key="1">
    <citation type="submission" date="2023-04" db="EMBL/GenBank/DDBJ databases">
        <title>Chromosome-level genome of Chaenocephalus aceratus.</title>
        <authorList>
            <person name="Park H."/>
        </authorList>
    </citation>
    <scope>NUCLEOTIDE SEQUENCE</scope>
    <source>
        <strain evidence="2">DE</strain>
        <tissue evidence="2">Muscle</tissue>
    </source>
</reference>
<comment type="caution">
    <text evidence="2">The sequence shown here is derived from an EMBL/GenBank/DDBJ whole genome shotgun (WGS) entry which is preliminary data.</text>
</comment>
<keyword evidence="3" id="KW-1185">Reference proteome</keyword>
<dbReference type="GO" id="GO:0016874">
    <property type="term" value="F:ligase activity"/>
    <property type="evidence" value="ECO:0007669"/>
    <property type="project" value="UniProtKB-KW"/>
</dbReference>
<dbReference type="PANTHER" id="PTHR46880:SF8">
    <property type="entry name" value="E3 SUMO-PROTEIN LIGASE KIAA1586"/>
    <property type="match status" value="1"/>
</dbReference>
<evidence type="ECO:0000313" key="2">
    <source>
        <dbReference type="EMBL" id="KAK1876788.1"/>
    </source>
</evidence>
<name>A0AAD9B8V2_DISEL</name>
<protein>
    <submittedName>
        <fullName evidence="2">E3 SUMO-protein ligase KIAA1586</fullName>
    </submittedName>
</protein>
<keyword evidence="2" id="KW-0436">Ligase</keyword>
<sequence length="607" mass="67442">MSKRKLNQSVSLAHFGFTSKKVTPRDDQETPRDDADDAAASTALATRTVSESGAPVPPSHSPEGGEVEAERSEDAAVAEVAATAASDFPPAGWTTKQVGEWKDRNPWLEIKAGKLGCLVCRKAKTLLLSEKGPGLHLSEEWINGDVTSPDAKQLRKKIYKHRDSQAHARSVEIVQMKDKETLPNCFIDVQSDLLKKTTVSFRTAYTVAKERLSYKKLNPLMTMQELNGAEVGNIHKSDHACAEIISHIAKEMRRKFVSNVKEMDSKVSITIDESTVHGRPYLIIYVRCDVSGKGDVDNVFLDIVELTDGVDAESIYNSMMASLYKAGMDDDFLKTHLISIATDGAAVLTGKASGLVVRLKNNFPNVQSVHCLAHRLELSVKDALKEVGGTNQFEIFISHLYSLYNQSTRNSRLLKEAVAELNMEILKIGQIFTIRWVASSFKTVKAVWKDFPALALHFKTSSENASRNDLERQKYKGLLKHLTNSGFVEDLAVMKDILRELQSLSLKLQRREMTLVDSSVHIKQTINVLTAMKTTGGRSTKKAEQGVSSGFFKDAELTEGRGKINKPRFYESVVATLTKRLPESSLVQTLKALDKRFWPGEQEDLTL</sequence>
<dbReference type="PANTHER" id="PTHR46880">
    <property type="entry name" value="RAS-ASSOCIATING DOMAIN-CONTAINING PROTEIN"/>
    <property type="match status" value="1"/>
</dbReference>
<feature type="region of interest" description="Disordered" evidence="1">
    <location>
        <begin position="1"/>
        <end position="96"/>
    </location>
</feature>
<evidence type="ECO:0000313" key="3">
    <source>
        <dbReference type="Proteomes" id="UP001228049"/>
    </source>
</evidence>
<dbReference type="SUPFAM" id="SSF53098">
    <property type="entry name" value="Ribonuclease H-like"/>
    <property type="match status" value="1"/>
</dbReference>
<gene>
    <name evidence="2" type="ORF">KUDE01_002109</name>
</gene>
<dbReference type="InterPro" id="IPR012337">
    <property type="entry name" value="RNaseH-like_sf"/>
</dbReference>
<dbReference type="Proteomes" id="UP001228049">
    <property type="component" value="Unassembled WGS sequence"/>
</dbReference>
<feature type="compositionally biased region" description="Low complexity" evidence="1">
    <location>
        <begin position="75"/>
        <end position="85"/>
    </location>
</feature>
<dbReference type="AlphaFoldDB" id="A0AAD9B8V2"/>
<accession>A0AAD9B8V2</accession>
<evidence type="ECO:0000256" key="1">
    <source>
        <dbReference type="SAM" id="MobiDB-lite"/>
    </source>
</evidence>
<dbReference type="EMBL" id="JASDAP010000028">
    <property type="protein sequence ID" value="KAK1876788.1"/>
    <property type="molecule type" value="Genomic_DNA"/>
</dbReference>
<proteinExistence type="predicted"/>
<feature type="compositionally biased region" description="Basic and acidic residues" evidence="1">
    <location>
        <begin position="23"/>
        <end position="33"/>
    </location>
</feature>
<organism evidence="2 3">
    <name type="scientific">Dissostichus eleginoides</name>
    <name type="common">Patagonian toothfish</name>
    <name type="synonym">Dissostichus amissus</name>
    <dbReference type="NCBI Taxonomy" id="100907"/>
    <lineage>
        <taxon>Eukaryota</taxon>
        <taxon>Metazoa</taxon>
        <taxon>Chordata</taxon>
        <taxon>Craniata</taxon>
        <taxon>Vertebrata</taxon>
        <taxon>Euteleostomi</taxon>
        <taxon>Actinopterygii</taxon>
        <taxon>Neopterygii</taxon>
        <taxon>Teleostei</taxon>
        <taxon>Neoteleostei</taxon>
        <taxon>Acanthomorphata</taxon>
        <taxon>Eupercaria</taxon>
        <taxon>Perciformes</taxon>
        <taxon>Notothenioidei</taxon>
        <taxon>Nototheniidae</taxon>
        <taxon>Dissostichus</taxon>
    </lineage>
</organism>